<name>U7QMG1_9CYAN</name>
<keyword evidence="1" id="KW-0812">Transmembrane</keyword>
<sequence>MIYQETPLMIPVLAAGYVLTVYLLLMIAKRTAKISRSRS</sequence>
<dbReference type="Proteomes" id="UP000017127">
    <property type="component" value="Unassembled WGS sequence"/>
</dbReference>
<keyword evidence="1" id="KW-1133">Transmembrane helix</keyword>
<evidence type="ECO:0000313" key="3">
    <source>
        <dbReference type="Proteomes" id="UP000017127"/>
    </source>
</evidence>
<keyword evidence="3" id="KW-1185">Reference proteome</keyword>
<reference evidence="2 3" key="1">
    <citation type="journal article" date="2013" name="Front. Microbiol.">
        <title>Comparative genomic analyses of the cyanobacterium, Lyngbya aestuarii BL J, a powerful hydrogen producer.</title>
        <authorList>
            <person name="Kothari A."/>
            <person name="Vaughn M."/>
            <person name="Garcia-Pichel F."/>
        </authorList>
    </citation>
    <scope>NUCLEOTIDE SEQUENCE [LARGE SCALE GENOMIC DNA]</scope>
    <source>
        <strain evidence="2 3">BL J</strain>
    </source>
</reference>
<accession>U7QMG1</accession>
<feature type="transmembrane region" description="Helical" evidence="1">
    <location>
        <begin position="6"/>
        <end position="28"/>
    </location>
</feature>
<dbReference type="AlphaFoldDB" id="U7QMG1"/>
<gene>
    <name evidence="2" type="ORF">M595_2480</name>
</gene>
<evidence type="ECO:0000256" key="1">
    <source>
        <dbReference type="SAM" id="Phobius"/>
    </source>
</evidence>
<protein>
    <submittedName>
        <fullName evidence="2">Putative membrane protein</fullName>
    </submittedName>
</protein>
<organism evidence="2 3">
    <name type="scientific">Lyngbya aestuarii BL J</name>
    <dbReference type="NCBI Taxonomy" id="1348334"/>
    <lineage>
        <taxon>Bacteria</taxon>
        <taxon>Bacillati</taxon>
        <taxon>Cyanobacteriota</taxon>
        <taxon>Cyanophyceae</taxon>
        <taxon>Oscillatoriophycideae</taxon>
        <taxon>Oscillatoriales</taxon>
        <taxon>Microcoleaceae</taxon>
        <taxon>Lyngbya</taxon>
    </lineage>
</organism>
<keyword evidence="1" id="KW-0472">Membrane</keyword>
<comment type="caution">
    <text evidence="2">The sequence shown here is derived from an EMBL/GenBank/DDBJ whole genome shotgun (WGS) entry which is preliminary data.</text>
</comment>
<evidence type="ECO:0000313" key="2">
    <source>
        <dbReference type="EMBL" id="ERT07591.1"/>
    </source>
</evidence>
<proteinExistence type="predicted"/>
<dbReference type="EMBL" id="AUZM01000020">
    <property type="protein sequence ID" value="ERT07591.1"/>
    <property type="molecule type" value="Genomic_DNA"/>
</dbReference>